<feature type="non-terminal residue" evidence="2">
    <location>
        <position position="692"/>
    </location>
</feature>
<feature type="region of interest" description="Disordered" evidence="1">
    <location>
        <begin position="374"/>
        <end position="398"/>
    </location>
</feature>
<evidence type="ECO:0000313" key="2">
    <source>
        <dbReference type="EMBL" id="CAE7876438.1"/>
    </source>
</evidence>
<evidence type="ECO:0000256" key="1">
    <source>
        <dbReference type="SAM" id="MobiDB-lite"/>
    </source>
</evidence>
<sequence>MASADPAASSPVPDHGSLDGDRNPAHVQDGDDDDEEEPMDPWAQVISGARAPRPDPEEFQRFRDFMHSRAPSRSWRARRGSEDHDDRDDDDNGKGASSGPPPAWDGQSSFRDYHIRAKLWLATTKVRPRARGPMLLKSLTGTPFDDLKHLAKDDAWMQNEKNGELLLSQMDTKELYGEDAREDMLNTLVKITYTLRRAKGETHKLFFSRWDNQVRRLGEHSVTLPPEYLGFLLVMSLQLTSDEVKLLLNYTQGKLTAKAVKEWVRVHEADLDWKAQGKTTTKPHAAMLMEGIAEDDYEDEGPGDDTNSGELEVLLGALGELDQDATEDGGHANEVFDEDEAKEILAAMVKDQVRGNGGRRTFASVNQAKKQRQLARGFGTRREAGGERFPPSRGSGPQTYKVSIEALKRRTRCGICKEIGHWHRECPRKGTAGPKENHYLEPAGNDEAFFVEHLEYLNFVEESNGITSSRAAADPSPDLQSQQRAGYMDRAHELWYSTLSTTIPEEHCATVDTGCQRTAVGRNTLDKYLEGQPNGVKIAYKAEQHCFKSVNGITQTSRVACVPTSLGPKGCILRPAVFEDGVSQAAPFLLSLPFLLYCKATLSLDPGQGLHMYLGRFKHKDLQVFMSRLSKPGTADVEVNQDLLRLAMQAPAPKRTRVDDPEGKTPVGRWRRLSLRLFMALNNFLEQALMCS</sequence>
<proteinExistence type="predicted"/>
<reference evidence="2" key="1">
    <citation type="submission" date="2021-02" db="EMBL/GenBank/DDBJ databases">
        <authorList>
            <person name="Dougan E. K."/>
            <person name="Rhodes N."/>
            <person name="Thang M."/>
            <person name="Chan C."/>
        </authorList>
    </citation>
    <scope>NUCLEOTIDE SEQUENCE</scope>
</reference>
<accession>A0A813AQL4</accession>
<dbReference type="SUPFAM" id="SSF57756">
    <property type="entry name" value="Retrovirus zinc finger-like domains"/>
    <property type="match status" value="1"/>
</dbReference>
<dbReference type="Proteomes" id="UP000601435">
    <property type="component" value="Unassembled WGS sequence"/>
</dbReference>
<dbReference type="GO" id="GO:0003676">
    <property type="term" value="F:nucleic acid binding"/>
    <property type="evidence" value="ECO:0007669"/>
    <property type="project" value="InterPro"/>
</dbReference>
<feature type="compositionally biased region" description="Low complexity" evidence="1">
    <location>
        <begin position="1"/>
        <end position="14"/>
    </location>
</feature>
<protein>
    <recommendedName>
        <fullName evidence="4">CCHC-type domain-containing protein</fullName>
    </recommendedName>
</protein>
<organism evidence="2 3">
    <name type="scientific">Symbiodinium necroappetens</name>
    <dbReference type="NCBI Taxonomy" id="1628268"/>
    <lineage>
        <taxon>Eukaryota</taxon>
        <taxon>Sar</taxon>
        <taxon>Alveolata</taxon>
        <taxon>Dinophyceae</taxon>
        <taxon>Suessiales</taxon>
        <taxon>Symbiodiniaceae</taxon>
        <taxon>Symbiodinium</taxon>
    </lineage>
</organism>
<feature type="region of interest" description="Disordered" evidence="1">
    <location>
        <begin position="1"/>
        <end position="108"/>
    </location>
</feature>
<keyword evidence="3" id="KW-1185">Reference proteome</keyword>
<evidence type="ECO:0000313" key="3">
    <source>
        <dbReference type="Proteomes" id="UP000601435"/>
    </source>
</evidence>
<dbReference type="AlphaFoldDB" id="A0A813AQL4"/>
<dbReference type="EMBL" id="CAJNJA010062422">
    <property type="protein sequence ID" value="CAE7876438.1"/>
    <property type="molecule type" value="Genomic_DNA"/>
</dbReference>
<dbReference type="InterPro" id="IPR036875">
    <property type="entry name" value="Znf_CCHC_sf"/>
</dbReference>
<comment type="caution">
    <text evidence="2">The sequence shown here is derived from an EMBL/GenBank/DDBJ whole genome shotgun (WGS) entry which is preliminary data.</text>
</comment>
<feature type="compositionally biased region" description="Basic and acidic residues" evidence="1">
    <location>
        <begin position="52"/>
        <end position="67"/>
    </location>
</feature>
<evidence type="ECO:0008006" key="4">
    <source>
        <dbReference type="Google" id="ProtNLM"/>
    </source>
</evidence>
<dbReference type="OrthoDB" id="415682at2759"/>
<dbReference type="Gene3D" id="4.10.60.10">
    <property type="entry name" value="Zinc finger, CCHC-type"/>
    <property type="match status" value="1"/>
</dbReference>
<gene>
    <name evidence="2" type="ORF">SNEC2469_LOCUS28587</name>
</gene>
<name>A0A813AQL4_9DINO</name>
<feature type="compositionally biased region" description="Acidic residues" evidence="1">
    <location>
        <begin position="30"/>
        <end position="39"/>
    </location>
</feature>
<dbReference type="GO" id="GO:0008270">
    <property type="term" value="F:zinc ion binding"/>
    <property type="evidence" value="ECO:0007669"/>
    <property type="project" value="InterPro"/>
</dbReference>